<sequence length="260" mass="27916">MHEKRFYIWVALLLVCASVSGCAGSVKQPSQPSPPSPADPSEHFNRKVFSFNVAFDHAITRPIARGYTHLPTPVRLGVHDFVQNLGEPEVLVNDVLQGNALRSLTTGGRFVVNSTIGIGGFIDVAKHMGMPYHNADLGQTFGVWGMGPGRVLEIPILGSLNVRDTVGTVVGGFINPLGQSPSTVVTALNTAKSVGGIVDGRARALPVTDRLEKSDDYYAAIRDLKIKQRARFVMEGKVGSVRSTHHDVEGKGESEPKIAP</sequence>
<dbReference type="Pfam" id="PF04333">
    <property type="entry name" value="MlaA"/>
    <property type="match status" value="1"/>
</dbReference>
<comment type="similarity">
    <text evidence="1">Belongs to the MlaA family.</text>
</comment>
<dbReference type="InterPro" id="IPR007428">
    <property type="entry name" value="MlaA"/>
</dbReference>
<name>A0ABW8IFE3_9GAMM</name>
<evidence type="ECO:0000256" key="2">
    <source>
        <dbReference type="ARBA" id="ARBA00022729"/>
    </source>
</evidence>
<evidence type="ECO:0000313" key="4">
    <source>
        <dbReference type="EMBL" id="MFK2853893.1"/>
    </source>
</evidence>
<dbReference type="PROSITE" id="PS51257">
    <property type="entry name" value="PROKAR_LIPOPROTEIN"/>
    <property type="match status" value="1"/>
</dbReference>
<dbReference type="PANTHER" id="PTHR30035">
    <property type="entry name" value="LIPOPROTEIN VACJ-RELATED"/>
    <property type="match status" value="1"/>
</dbReference>
<reference evidence="4 5" key="1">
    <citation type="submission" date="2020-10" db="EMBL/GenBank/DDBJ databases">
        <title>Phylogeny of dyella-like bacteria.</title>
        <authorList>
            <person name="Fu J."/>
        </authorList>
    </citation>
    <scope>NUCLEOTIDE SEQUENCE [LARGE SCALE GENOMIC DNA]</scope>
    <source>
        <strain evidence="4 5">DHG40</strain>
    </source>
</reference>
<evidence type="ECO:0000256" key="1">
    <source>
        <dbReference type="ARBA" id="ARBA00010634"/>
    </source>
</evidence>
<feature type="signal peptide" evidence="3">
    <location>
        <begin position="1"/>
        <end position="23"/>
    </location>
</feature>
<organism evidence="4 5">
    <name type="scientific">Dyella humi</name>
    <dbReference type="NCBI Taxonomy" id="1770547"/>
    <lineage>
        <taxon>Bacteria</taxon>
        <taxon>Pseudomonadati</taxon>
        <taxon>Pseudomonadota</taxon>
        <taxon>Gammaproteobacteria</taxon>
        <taxon>Lysobacterales</taxon>
        <taxon>Rhodanobacteraceae</taxon>
        <taxon>Dyella</taxon>
    </lineage>
</organism>
<dbReference type="PRINTS" id="PR01805">
    <property type="entry name" value="VACJLIPOPROT"/>
</dbReference>
<comment type="caution">
    <text evidence="4">The sequence shown here is derived from an EMBL/GenBank/DDBJ whole genome shotgun (WGS) entry which is preliminary data.</text>
</comment>
<dbReference type="PANTHER" id="PTHR30035:SF3">
    <property type="entry name" value="INTERMEMBRANE PHOSPHOLIPID TRANSPORT SYSTEM LIPOPROTEIN MLAA"/>
    <property type="match status" value="1"/>
</dbReference>
<keyword evidence="2 3" id="KW-0732">Signal</keyword>
<gene>
    <name evidence="4" type="ORF">ISP18_04755</name>
</gene>
<keyword evidence="4" id="KW-0449">Lipoprotein</keyword>
<accession>A0ABW8IFE3</accession>
<evidence type="ECO:0000313" key="5">
    <source>
        <dbReference type="Proteomes" id="UP001620409"/>
    </source>
</evidence>
<keyword evidence="5" id="KW-1185">Reference proteome</keyword>
<proteinExistence type="inferred from homology"/>
<feature type="chain" id="PRO_5046166982" evidence="3">
    <location>
        <begin position="24"/>
        <end position="260"/>
    </location>
</feature>
<dbReference type="RefSeq" id="WP_380017523.1">
    <property type="nucleotide sequence ID" value="NZ_JADIKI010000021.1"/>
</dbReference>
<dbReference type="Proteomes" id="UP001620409">
    <property type="component" value="Unassembled WGS sequence"/>
</dbReference>
<protein>
    <submittedName>
        <fullName evidence="4">VacJ family lipoprotein</fullName>
    </submittedName>
</protein>
<dbReference type="EMBL" id="JADIKI010000021">
    <property type="protein sequence ID" value="MFK2853893.1"/>
    <property type="molecule type" value="Genomic_DNA"/>
</dbReference>
<evidence type="ECO:0000256" key="3">
    <source>
        <dbReference type="SAM" id="SignalP"/>
    </source>
</evidence>